<dbReference type="SUPFAM" id="SSF56112">
    <property type="entry name" value="Protein kinase-like (PK-like)"/>
    <property type="match status" value="1"/>
</dbReference>
<accession>A0A7J6JYM7</accession>
<dbReference type="VEuPathDB" id="ToxoDB:TGME49_235370"/>
<dbReference type="EMBL" id="JAAUHK010000195">
    <property type="protein sequence ID" value="KAF4640283.1"/>
    <property type="molecule type" value="Genomic_DNA"/>
</dbReference>
<dbReference type="AlphaFoldDB" id="A0A7J6JYM7"/>
<comment type="caution">
    <text evidence="3">The sequence shown here is derived from an EMBL/GenBank/DDBJ whole genome shotgun (WGS) entry which is preliminary data.</text>
</comment>
<feature type="compositionally biased region" description="Low complexity" evidence="1">
    <location>
        <begin position="155"/>
        <end position="172"/>
    </location>
</feature>
<dbReference type="PROSITE" id="PS50011">
    <property type="entry name" value="PROTEIN_KINASE_DOM"/>
    <property type="match status" value="1"/>
</dbReference>
<gene>
    <name evidence="3" type="ORF">TGRH88_042080</name>
</gene>
<dbReference type="InterPro" id="IPR011009">
    <property type="entry name" value="Kinase-like_dom_sf"/>
</dbReference>
<reference evidence="3 4" key="1">
    <citation type="submission" date="2020-03" db="EMBL/GenBank/DDBJ databases">
        <title>Genome sequence of Toxoplasma gondii RH-88 strain.</title>
        <authorList>
            <person name="Lorenzi H.A."/>
            <person name="Venepally P."/>
            <person name="Rozenberg A."/>
            <person name="Sibley D."/>
        </authorList>
    </citation>
    <scope>NUCLEOTIDE SEQUENCE [LARGE SCALE GENOMIC DNA]</scope>
    <source>
        <strain evidence="3 4">RH-88</strain>
    </source>
</reference>
<dbReference type="PANTHER" id="PTHR44167:SF24">
    <property type="entry name" value="SERINE_THREONINE-PROTEIN KINASE CHK2"/>
    <property type="match status" value="1"/>
</dbReference>
<dbReference type="Pfam" id="PF00069">
    <property type="entry name" value="Pkinase"/>
    <property type="match status" value="1"/>
</dbReference>
<evidence type="ECO:0000259" key="2">
    <source>
        <dbReference type="PROSITE" id="PS50011"/>
    </source>
</evidence>
<proteinExistence type="predicted"/>
<dbReference type="Proteomes" id="UP000557509">
    <property type="component" value="Unassembled WGS sequence"/>
</dbReference>
<dbReference type="PANTHER" id="PTHR44167">
    <property type="entry name" value="OVARIAN-SPECIFIC SERINE/THREONINE-PROTEIN KINASE LOK-RELATED"/>
    <property type="match status" value="1"/>
</dbReference>
<sequence length="860" mass="92092">MVVLIIRFLFVQSFKESTRTLSFKLFSFQRLDIALQLLVSHLGEPIRNSLSVLAFYAFSRITLPSSSDFQTMLTVSNSPSDMPSTPMRSAGSQAAHVSPLSTPTGRVGDKSAHVWSNSGSGSGVEDGVASYEGGHQSGSVTAHQKRFRAQSRNISSAKSGSTKKGSSSAAAESSGTHIVRGLLAAANACQNSGACWPDNRVLQFGAGGASASGALNAVVSDPRFFLHAKTPESMCKNGSASQPVCGTGSTRVGTHLTTPGSSQHPMELHGGVPSDSAVGAVRRALDQWFGVSSSGSDSGAGGSVPGLGSSRNHLITEAMLAGSVAALGAADSAGSWPPVPFLGGANTARGDRATASPPASVAGACSGTSVSCRSFCRGASCEPSKKSTDASKHAAGSTQTHAKSSDVSLSGLSSSQGSVSSTKRSTQTKAGPKVAAESGVVPTIEAGSLPLYRGPDPLPTCLYRRLYDPLGPVMFSFPPLQGAQHARAEIRLWPRDVDRVISQNSSKRKVHRAVWLSPVEPKIAFPVALKFVEDGNIRDGRSIKREIECHLYIYQRLGQLMAGKTYNRLEDAWPCAEMFGYYLDKKNPGMSVLVTRKLSGPDFFDVIRTEHTSTFNARTALLYEQHKLQWCLLAMERIAQYGRLGIRHNDIKPDNIVLDFYATPDSNERLLDVKLIDLGTASMQHAKDFTGGTSWYESPEQKVLEFHTKKQRNLEAAKQIDIGLPSDAWGAGLSITEVLMGRRVVDVMKPPLGPGPLDFRGAEGWAVEPKDWVHCARQALGLDREHQRFPLCAEAARLVFSMLVRPKPAMRATVEDVLPHLRLFADEATFQAMRKYQEPAPETSSGSMRGSCVASFSHQS</sequence>
<dbReference type="SMART" id="SM00220">
    <property type="entry name" value="S_TKc"/>
    <property type="match status" value="1"/>
</dbReference>
<evidence type="ECO:0000313" key="4">
    <source>
        <dbReference type="Proteomes" id="UP000557509"/>
    </source>
</evidence>
<keyword evidence="4" id="KW-1185">Reference proteome</keyword>
<feature type="compositionally biased region" description="Low complexity" evidence="1">
    <location>
        <begin position="405"/>
        <end position="421"/>
    </location>
</feature>
<dbReference type="InterPro" id="IPR008271">
    <property type="entry name" value="Ser/Thr_kinase_AS"/>
</dbReference>
<feature type="compositionally biased region" description="Polar residues" evidence="1">
    <location>
        <begin position="75"/>
        <end position="92"/>
    </location>
</feature>
<protein>
    <recommendedName>
        <fullName evidence="2">Protein kinase domain-containing protein</fullName>
    </recommendedName>
</protein>
<evidence type="ECO:0000256" key="1">
    <source>
        <dbReference type="SAM" id="MobiDB-lite"/>
    </source>
</evidence>
<feature type="compositionally biased region" description="Basic and acidic residues" evidence="1">
    <location>
        <begin position="383"/>
        <end position="392"/>
    </location>
</feature>
<dbReference type="InterPro" id="IPR000719">
    <property type="entry name" value="Prot_kinase_dom"/>
</dbReference>
<dbReference type="GO" id="GO:0004672">
    <property type="term" value="F:protein kinase activity"/>
    <property type="evidence" value="ECO:0007669"/>
    <property type="project" value="InterPro"/>
</dbReference>
<feature type="region of interest" description="Disordered" evidence="1">
    <location>
        <begin position="836"/>
        <end position="860"/>
    </location>
</feature>
<feature type="domain" description="Protein kinase" evidence="2">
    <location>
        <begin position="495"/>
        <end position="823"/>
    </location>
</feature>
<evidence type="ECO:0000313" key="3">
    <source>
        <dbReference type="EMBL" id="KAF4640283.1"/>
    </source>
</evidence>
<organism evidence="3 4">
    <name type="scientific">Toxoplasma gondii</name>
    <dbReference type="NCBI Taxonomy" id="5811"/>
    <lineage>
        <taxon>Eukaryota</taxon>
        <taxon>Sar</taxon>
        <taxon>Alveolata</taxon>
        <taxon>Apicomplexa</taxon>
        <taxon>Conoidasida</taxon>
        <taxon>Coccidia</taxon>
        <taxon>Eucoccidiorida</taxon>
        <taxon>Eimeriorina</taxon>
        <taxon>Sarcocystidae</taxon>
        <taxon>Toxoplasma</taxon>
    </lineage>
</organism>
<feature type="region of interest" description="Disordered" evidence="1">
    <location>
        <begin position="75"/>
        <end position="172"/>
    </location>
</feature>
<name>A0A7J6JYM7_TOXGO</name>
<dbReference type="PROSITE" id="PS00108">
    <property type="entry name" value="PROTEIN_KINASE_ST"/>
    <property type="match status" value="1"/>
</dbReference>
<feature type="compositionally biased region" description="Polar residues" evidence="1">
    <location>
        <begin position="842"/>
        <end position="860"/>
    </location>
</feature>
<feature type="region of interest" description="Disordered" evidence="1">
    <location>
        <begin position="380"/>
        <end position="436"/>
    </location>
</feature>
<dbReference type="GO" id="GO:0005524">
    <property type="term" value="F:ATP binding"/>
    <property type="evidence" value="ECO:0007669"/>
    <property type="project" value="InterPro"/>
</dbReference>
<dbReference type="Gene3D" id="1.10.510.10">
    <property type="entry name" value="Transferase(Phosphotransferase) domain 1"/>
    <property type="match status" value="1"/>
</dbReference>